<accession>A0ABM8B158</accession>
<evidence type="ECO:0000256" key="2">
    <source>
        <dbReference type="ARBA" id="ARBA00023004"/>
    </source>
</evidence>
<dbReference type="Pfam" id="PF01243">
    <property type="entry name" value="PNPOx_N"/>
    <property type="match status" value="1"/>
</dbReference>
<keyword evidence="6" id="KW-1185">Reference proteome</keyword>
<dbReference type="InterPro" id="IPR012349">
    <property type="entry name" value="Split_barrel_FMN-bd"/>
</dbReference>
<evidence type="ECO:0000256" key="1">
    <source>
        <dbReference type="ARBA" id="ARBA00022723"/>
    </source>
</evidence>
<dbReference type="SUPFAM" id="SSF50475">
    <property type="entry name" value="FMN-binding split barrel"/>
    <property type="match status" value="1"/>
</dbReference>
<evidence type="ECO:0000313" key="6">
    <source>
        <dbReference type="Proteomes" id="UP001317742"/>
    </source>
</evidence>
<dbReference type="PROSITE" id="PS00198">
    <property type="entry name" value="4FE4S_FER_1"/>
    <property type="match status" value="1"/>
</dbReference>
<reference evidence="5 6" key="1">
    <citation type="submission" date="2022-08" db="EMBL/GenBank/DDBJ databases">
        <title>Genome Sequence of the sulphate-reducing bacterium, Pseudodesulfovibrio sp. SYK.</title>
        <authorList>
            <person name="Kondo R."/>
            <person name="Kataoka T."/>
        </authorList>
    </citation>
    <scope>NUCLEOTIDE SEQUENCE [LARGE SCALE GENOMIC DNA]</scope>
    <source>
        <strain evidence="5 6">SYK</strain>
    </source>
</reference>
<dbReference type="InterPro" id="IPR017900">
    <property type="entry name" value="4Fe4S_Fe_S_CS"/>
</dbReference>
<organism evidence="5 6">
    <name type="scientific">Pseudodesulfovibrio nedwellii</name>
    <dbReference type="NCBI Taxonomy" id="2973072"/>
    <lineage>
        <taxon>Bacteria</taxon>
        <taxon>Pseudomonadati</taxon>
        <taxon>Thermodesulfobacteriota</taxon>
        <taxon>Desulfovibrionia</taxon>
        <taxon>Desulfovibrionales</taxon>
        <taxon>Desulfovibrionaceae</taxon>
    </lineage>
</organism>
<dbReference type="EMBL" id="AP026709">
    <property type="protein sequence ID" value="BDQ37558.1"/>
    <property type="molecule type" value="Genomic_DNA"/>
</dbReference>
<keyword evidence="1" id="KW-0479">Metal-binding</keyword>
<dbReference type="Gene3D" id="2.30.110.10">
    <property type="entry name" value="Electron Transport, Fmn-binding Protein, Chain A"/>
    <property type="match status" value="1"/>
</dbReference>
<dbReference type="InterPro" id="IPR017896">
    <property type="entry name" value="4Fe4S_Fe-S-bd"/>
</dbReference>
<proteinExistence type="predicted"/>
<protein>
    <recommendedName>
        <fullName evidence="4">4Fe-4S ferredoxin-type domain-containing protein</fullName>
    </recommendedName>
</protein>
<feature type="domain" description="4Fe-4S ferredoxin-type" evidence="4">
    <location>
        <begin position="167"/>
        <end position="191"/>
    </location>
</feature>
<sequence>MTLNEVHEAIAKIGCLSMTTLDGDAMHSRIISVCGGDEDGVYFLTMDSKPFYHQLKANPRISVSGIYPHGRKEKKNSVGQPYFAPGFTLRITGEVREVTQGSIIIKAEAGDETMQYVFEEQERYPAMRLFCLYKGKGEIFDYDFEEEHRDHKLLRSRFSFGGETHNEAGCWITNDCVSCGECLEVCTFKAIIPGEPYSINGARCDECGSCVSVCPQESIELPLTL</sequence>
<evidence type="ECO:0000256" key="3">
    <source>
        <dbReference type="ARBA" id="ARBA00023014"/>
    </source>
</evidence>
<dbReference type="Proteomes" id="UP001317742">
    <property type="component" value="Chromosome"/>
</dbReference>
<evidence type="ECO:0000259" key="4">
    <source>
        <dbReference type="PROSITE" id="PS51379"/>
    </source>
</evidence>
<dbReference type="SUPFAM" id="SSF54862">
    <property type="entry name" value="4Fe-4S ferredoxins"/>
    <property type="match status" value="1"/>
</dbReference>
<evidence type="ECO:0000313" key="5">
    <source>
        <dbReference type="EMBL" id="BDQ37558.1"/>
    </source>
</evidence>
<dbReference type="Gene3D" id="3.30.70.20">
    <property type="match status" value="1"/>
</dbReference>
<feature type="domain" description="4Fe-4S ferredoxin-type" evidence="4">
    <location>
        <begin position="195"/>
        <end position="224"/>
    </location>
</feature>
<keyword evidence="2" id="KW-0408">Iron</keyword>
<keyword evidence="3" id="KW-0411">Iron-sulfur</keyword>
<dbReference type="PROSITE" id="PS51379">
    <property type="entry name" value="4FE4S_FER_2"/>
    <property type="match status" value="2"/>
</dbReference>
<dbReference type="RefSeq" id="WP_281760076.1">
    <property type="nucleotide sequence ID" value="NZ_AP026709.1"/>
</dbReference>
<dbReference type="Pfam" id="PF13187">
    <property type="entry name" value="Fer4_9"/>
    <property type="match status" value="1"/>
</dbReference>
<dbReference type="InterPro" id="IPR011576">
    <property type="entry name" value="Pyridox_Oxase_N"/>
</dbReference>
<name>A0ABM8B158_9BACT</name>
<gene>
    <name evidence="5" type="ORF">SYK_19180</name>
</gene>